<dbReference type="InterPro" id="IPR011123">
    <property type="entry name" value="Y_Y_Y"/>
</dbReference>
<dbReference type="GO" id="GO:0046983">
    <property type="term" value="F:protein dimerization activity"/>
    <property type="evidence" value="ECO:0007669"/>
    <property type="project" value="InterPro"/>
</dbReference>
<dbReference type="PANTHER" id="PTHR43547">
    <property type="entry name" value="TWO-COMPONENT HISTIDINE KINASE"/>
    <property type="match status" value="1"/>
</dbReference>
<evidence type="ECO:0000313" key="5">
    <source>
        <dbReference type="EMBL" id="SKC75931.1"/>
    </source>
</evidence>
<dbReference type="Gene3D" id="2.130.10.10">
    <property type="entry name" value="YVTN repeat-like/Quinoprotein amine dehydrogenase"/>
    <property type="match status" value="3"/>
</dbReference>
<dbReference type="SUPFAM" id="SSF63829">
    <property type="entry name" value="Calcium-dependent phosphotriesterase"/>
    <property type="match status" value="3"/>
</dbReference>
<dbReference type="GO" id="GO:0016020">
    <property type="term" value="C:membrane"/>
    <property type="evidence" value="ECO:0007669"/>
    <property type="project" value="InterPro"/>
</dbReference>
<evidence type="ECO:0000259" key="4">
    <source>
        <dbReference type="PROSITE" id="PS50109"/>
    </source>
</evidence>
<keyword evidence="2" id="KW-0472">Membrane</keyword>
<dbReference type="Pfam" id="PF07494">
    <property type="entry name" value="Reg_prop"/>
    <property type="match status" value="9"/>
</dbReference>
<organism evidence="5 6">
    <name type="scientific">Ohtaekwangia koreensis</name>
    <dbReference type="NCBI Taxonomy" id="688867"/>
    <lineage>
        <taxon>Bacteria</taxon>
        <taxon>Pseudomonadati</taxon>
        <taxon>Bacteroidota</taxon>
        <taxon>Cytophagia</taxon>
        <taxon>Cytophagales</taxon>
        <taxon>Fulvivirgaceae</taxon>
        <taxon>Ohtaekwangia</taxon>
    </lineage>
</organism>
<sequence>MRTYLTFCILLLLVSTQWAHAQSIPFRFNHLTIKDGLSQSQPYCISQDSYGYIWIGTQDGLNRFDGNHFKIFKNNPFDSTTLTHNWVWSVQEDNKGDLWVGTFQGLCRYIRKEDRFVQYYHKSQDSTSISGNRPNYLIKDKKGRLWISSWGSGLNLYNEKTNTFTSFKNDPDDQQSISDNAVRTLFCDSRGTIWIGTWNGGLNRVIEDEKGIRFQRYNAQGEYGLEGGNRITSIAEDKQGNLWIGSYEAGVIILDRSVNRFIRVPNFLQNDVNKIICDTNNNVWIGTNNGLRFYDNRSKKFYTYQHNPANPSGISNNSIYALMEDRTGIVWVSGNGLDLYDPHKNIFETYQNKQGDPNSLSQNMTWSFCEDDEKNIWIGSESGPINIFNPKTKSFRQLTISDNRGNIASNIYKMIYKDSVFWIASFSAGLVRYEKYTGKSTFYLGAHNSPLGKITMVNELMLDDDNTLWIGTNENGLLHYNPQTENVTQYRFNPDDDNTIGSNFINSITKDKKGNLWIGFWGGGMSMFDKRTQKFTNYRYDQKNATGLSDQVVISITQQNDSIFWICTHSGLNKLNINSGKFTHFFEKDGLPNNVVYEMLEDTDGNYWISSNGGLSKFNPKTYTFNNYTEDDGLQSNEFNSNAALKSSSGEFYFGGVNGFSIFKPADIKANTTPPSLMLQGYTIFDKFYQPQQNIDLEYSQNYITFSFAAIEFSSPDKIKYTYKLEGFDRDWVDAGNEREAHYTNLDPGHYIFHVRAANSDGYWTDPGISTVVTIHPPFWQTWWFIVLVIIVSISIMYAIHRYRLEQSLKVERLRNKIASDLHDEVGSSLTRISIYSDLVQNGSEESESKAYLRGISELSREVVTTMSDIVWSIDNRYDTLEALMLRMKDFATELLQAKNIRLEFQAIGIDPSKILDPVQKQNIYLIFKEAINNIVKHAQATEVTVLLAVDHGEFKMVIKDNGKGVSVNGSAKGNGLRNMKRRAEAIEGQFNMQNTQGTTISFVTRKL</sequence>
<dbReference type="EMBL" id="FUZU01000002">
    <property type="protein sequence ID" value="SKC75931.1"/>
    <property type="molecule type" value="Genomic_DNA"/>
</dbReference>
<feature type="transmembrane region" description="Helical" evidence="2">
    <location>
        <begin position="782"/>
        <end position="800"/>
    </location>
</feature>
<dbReference type="Gene3D" id="1.20.5.1930">
    <property type="match status" value="1"/>
</dbReference>
<keyword evidence="2" id="KW-0812">Transmembrane</keyword>
<dbReference type="AlphaFoldDB" id="A0A1T5LIX7"/>
<proteinExistence type="predicted"/>
<dbReference type="InterPro" id="IPR015943">
    <property type="entry name" value="WD40/YVTN_repeat-like_dom_sf"/>
</dbReference>
<feature type="signal peptide" evidence="3">
    <location>
        <begin position="1"/>
        <end position="21"/>
    </location>
</feature>
<dbReference type="InterPro" id="IPR011110">
    <property type="entry name" value="Reg_prop"/>
</dbReference>
<dbReference type="PANTHER" id="PTHR43547:SF2">
    <property type="entry name" value="HYBRID SIGNAL TRANSDUCTION HISTIDINE KINASE C"/>
    <property type="match status" value="1"/>
</dbReference>
<evidence type="ECO:0000256" key="3">
    <source>
        <dbReference type="SAM" id="SignalP"/>
    </source>
</evidence>
<feature type="domain" description="Histidine kinase" evidence="4">
    <location>
        <begin position="821"/>
        <end position="1008"/>
    </location>
</feature>
<reference evidence="5 6" key="1">
    <citation type="submission" date="2017-02" db="EMBL/GenBank/DDBJ databases">
        <authorList>
            <person name="Peterson S.W."/>
        </authorList>
    </citation>
    <scope>NUCLEOTIDE SEQUENCE [LARGE SCALE GENOMIC DNA]</scope>
    <source>
        <strain evidence="5 6">DSM 25262</strain>
    </source>
</reference>
<dbReference type="CDD" id="cd16917">
    <property type="entry name" value="HATPase_UhpB-NarQ-NarX-like"/>
    <property type="match status" value="1"/>
</dbReference>
<dbReference type="SUPFAM" id="SSF55874">
    <property type="entry name" value="ATPase domain of HSP90 chaperone/DNA topoisomerase II/histidine kinase"/>
    <property type="match status" value="1"/>
</dbReference>
<dbReference type="OrthoDB" id="9778366at2"/>
<keyword evidence="6" id="KW-1185">Reference proteome</keyword>
<gene>
    <name evidence="5" type="ORF">SAMN05660236_3317</name>
</gene>
<dbReference type="Gene3D" id="2.60.40.10">
    <property type="entry name" value="Immunoglobulins"/>
    <property type="match status" value="1"/>
</dbReference>
<dbReference type="RefSeq" id="WP_079687855.1">
    <property type="nucleotide sequence ID" value="NZ_FUZU01000002.1"/>
</dbReference>
<protein>
    <submittedName>
        <fullName evidence="5">Two component regulator propeller</fullName>
    </submittedName>
</protein>
<dbReference type="Pfam" id="PF02518">
    <property type="entry name" value="HATPase_c"/>
    <property type="match status" value="1"/>
</dbReference>
<dbReference type="STRING" id="688867.SAMN05660236_3317"/>
<dbReference type="InterPro" id="IPR013783">
    <property type="entry name" value="Ig-like_fold"/>
</dbReference>
<dbReference type="InterPro" id="IPR036890">
    <property type="entry name" value="HATPase_C_sf"/>
</dbReference>
<evidence type="ECO:0000256" key="2">
    <source>
        <dbReference type="SAM" id="Phobius"/>
    </source>
</evidence>
<dbReference type="Pfam" id="PF07495">
    <property type="entry name" value="Y_Y_Y"/>
    <property type="match status" value="1"/>
</dbReference>
<dbReference type="Proteomes" id="UP000190961">
    <property type="component" value="Unassembled WGS sequence"/>
</dbReference>
<dbReference type="InterPro" id="IPR005467">
    <property type="entry name" value="His_kinase_dom"/>
</dbReference>
<evidence type="ECO:0000256" key="1">
    <source>
        <dbReference type="ARBA" id="ARBA00022553"/>
    </source>
</evidence>
<dbReference type="InterPro" id="IPR003594">
    <property type="entry name" value="HATPase_dom"/>
</dbReference>
<feature type="chain" id="PRO_5012436948" evidence="3">
    <location>
        <begin position="22"/>
        <end position="1008"/>
    </location>
</feature>
<keyword evidence="2" id="KW-1133">Transmembrane helix</keyword>
<dbReference type="Gene3D" id="3.30.565.10">
    <property type="entry name" value="Histidine kinase-like ATPase, C-terminal domain"/>
    <property type="match status" value="1"/>
</dbReference>
<dbReference type="GO" id="GO:0000155">
    <property type="term" value="F:phosphorelay sensor kinase activity"/>
    <property type="evidence" value="ECO:0007669"/>
    <property type="project" value="InterPro"/>
</dbReference>
<dbReference type="Pfam" id="PF07730">
    <property type="entry name" value="HisKA_3"/>
    <property type="match status" value="1"/>
</dbReference>
<keyword evidence="3" id="KW-0732">Signal</keyword>
<dbReference type="InterPro" id="IPR011712">
    <property type="entry name" value="Sig_transdc_His_kin_sub3_dim/P"/>
</dbReference>
<dbReference type="PROSITE" id="PS50109">
    <property type="entry name" value="HIS_KIN"/>
    <property type="match status" value="1"/>
</dbReference>
<keyword evidence="1" id="KW-0597">Phosphoprotein</keyword>
<evidence type="ECO:0000313" key="6">
    <source>
        <dbReference type="Proteomes" id="UP000190961"/>
    </source>
</evidence>
<accession>A0A1T5LIX7</accession>
<name>A0A1T5LIX7_9BACT</name>